<dbReference type="OrthoDB" id="9978460at2759"/>
<feature type="region of interest" description="Disordered" evidence="8">
    <location>
        <begin position="164"/>
        <end position="325"/>
    </location>
</feature>
<evidence type="ECO:0000259" key="9">
    <source>
        <dbReference type="PROSITE" id="PS50127"/>
    </source>
</evidence>
<dbReference type="Proteomes" id="UP000022910">
    <property type="component" value="Unassembled WGS sequence"/>
</dbReference>
<dbReference type="PANTHER" id="PTHR24067">
    <property type="entry name" value="UBIQUITIN-CONJUGATING ENZYME E2"/>
    <property type="match status" value="1"/>
</dbReference>
<feature type="region of interest" description="Disordered" evidence="8">
    <location>
        <begin position="353"/>
        <end position="395"/>
    </location>
</feature>
<proteinExistence type="inferred from homology"/>
<dbReference type="SUPFAM" id="SSF54495">
    <property type="entry name" value="UBC-like"/>
    <property type="match status" value="1"/>
</dbReference>
<dbReference type="Pfam" id="PF00179">
    <property type="entry name" value="UQ_con"/>
    <property type="match status" value="1"/>
</dbReference>
<dbReference type="SMART" id="SM00212">
    <property type="entry name" value="UBCc"/>
    <property type="match status" value="1"/>
</dbReference>
<dbReference type="AlphaFoldDB" id="A0A015JGM3"/>
<evidence type="ECO:0000256" key="2">
    <source>
        <dbReference type="ARBA" id="ARBA00022679"/>
    </source>
</evidence>
<evidence type="ECO:0000256" key="7">
    <source>
        <dbReference type="RuleBase" id="RU362109"/>
    </source>
</evidence>
<protein>
    <recommendedName>
        <fullName evidence="1">E2 ubiquitin-conjugating enzyme</fullName>
        <ecNumber evidence="1">2.3.2.23</ecNumber>
    </recommendedName>
</protein>
<dbReference type="InterPro" id="IPR050113">
    <property type="entry name" value="Ub_conjugating_enzyme"/>
</dbReference>
<dbReference type="FunFam" id="3.10.110.10:FF:000041">
    <property type="entry name" value="Ubiquitin-conjugating enzyme E2 T"/>
    <property type="match status" value="1"/>
</dbReference>
<evidence type="ECO:0000256" key="1">
    <source>
        <dbReference type="ARBA" id="ARBA00012486"/>
    </source>
</evidence>
<organism evidence="10 11">
    <name type="scientific">Rhizophagus irregularis (strain DAOM 197198w)</name>
    <name type="common">Glomus intraradices</name>
    <dbReference type="NCBI Taxonomy" id="1432141"/>
    <lineage>
        <taxon>Eukaryota</taxon>
        <taxon>Fungi</taxon>
        <taxon>Fungi incertae sedis</taxon>
        <taxon>Mucoromycota</taxon>
        <taxon>Glomeromycotina</taxon>
        <taxon>Glomeromycetes</taxon>
        <taxon>Glomerales</taxon>
        <taxon>Glomeraceae</taxon>
        <taxon>Rhizophagus</taxon>
    </lineage>
</organism>
<reference evidence="10 11" key="1">
    <citation type="submission" date="2014-02" db="EMBL/GenBank/DDBJ databases">
        <title>Single nucleus genome sequencing reveals high similarity among nuclei of an endomycorrhizal fungus.</title>
        <authorList>
            <person name="Lin K."/>
            <person name="Geurts R."/>
            <person name="Zhang Z."/>
            <person name="Limpens E."/>
            <person name="Saunders D.G."/>
            <person name="Mu D."/>
            <person name="Pang E."/>
            <person name="Cao H."/>
            <person name="Cha H."/>
            <person name="Lin T."/>
            <person name="Zhou Q."/>
            <person name="Shang Y."/>
            <person name="Li Y."/>
            <person name="Ivanov S."/>
            <person name="Sharma T."/>
            <person name="Velzen R.V."/>
            <person name="Ruijter N.D."/>
            <person name="Aanen D.K."/>
            <person name="Win J."/>
            <person name="Kamoun S."/>
            <person name="Bisseling T."/>
            <person name="Huang S."/>
        </authorList>
    </citation>
    <scope>NUCLEOTIDE SEQUENCE [LARGE SCALE GENOMIC DNA]</scope>
    <source>
        <strain evidence="11">DAOM197198w</strain>
    </source>
</reference>
<dbReference type="GO" id="GO:0061631">
    <property type="term" value="F:ubiquitin conjugating enzyme activity"/>
    <property type="evidence" value="ECO:0007669"/>
    <property type="project" value="UniProtKB-EC"/>
</dbReference>
<dbReference type="HOGENOM" id="CLU_698585_0_0_1"/>
<accession>A0A015JGM3</accession>
<dbReference type="CDD" id="cd23805">
    <property type="entry name" value="UBCc_UBE2T"/>
    <property type="match status" value="1"/>
</dbReference>
<evidence type="ECO:0000256" key="8">
    <source>
        <dbReference type="SAM" id="MobiDB-lite"/>
    </source>
</evidence>
<feature type="active site" description="Glycyl thioester intermediate" evidence="6">
    <location>
        <position position="91"/>
    </location>
</feature>
<dbReference type="SMR" id="A0A015JGM3"/>
<dbReference type="PROSITE" id="PS00183">
    <property type="entry name" value="UBC_1"/>
    <property type="match status" value="1"/>
</dbReference>
<dbReference type="InterPro" id="IPR000608">
    <property type="entry name" value="UBC"/>
</dbReference>
<dbReference type="STRING" id="1432141.A0A015JGM3"/>
<evidence type="ECO:0000256" key="6">
    <source>
        <dbReference type="PROSITE-ProRule" id="PRU10133"/>
    </source>
</evidence>
<keyword evidence="2" id="KW-0808">Transferase</keyword>
<dbReference type="InterPro" id="IPR023313">
    <property type="entry name" value="UBQ-conjugating_AS"/>
</dbReference>
<evidence type="ECO:0000256" key="3">
    <source>
        <dbReference type="ARBA" id="ARBA00022741"/>
    </source>
</evidence>
<feature type="compositionally biased region" description="Low complexity" evidence="8">
    <location>
        <begin position="175"/>
        <end position="187"/>
    </location>
</feature>
<feature type="compositionally biased region" description="Polar residues" evidence="8">
    <location>
        <begin position="312"/>
        <end position="325"/>
    </location>
</feature>
<sequence length="395" mass="43994">MSSSSSQLLPRMKRELEILERDPPPGVICYPVDDSLLKFCALIKGPKDTPYEDGLFKVDVQIPSRYPMEPPKMQFITPIYHPNVDDAGRICLDLLKMPPMGSWKPSLNISTTLTSLSVLMADPNPDDPLLVEIASEFKENKSLFLQKARQATLKHAMEDKKALNPENLVQEPEQASSSSSNSASNASVCSLLPDIQQETTTQSPQNKIASQEAELGSISKNSNKTEERIITQKKEKKKILSLSKAHSKIEKKLPLEQASNHSKTEKKLPLEQASNNSKIKKNAPLEQNDSKIEKNAPLAQNDSKKNAPLELISNSPTSDPTFSTSIKTTTLNLNSSRSLKLLQEEKGKQVEIRRPLGDITKNSVNVPSLNDRAERKRKLLRKKNPNDTSSKKQKN</sequence>
<dbReference type="PROSITE" id="PS50127">
    <property type="entry name" value="UBC_2"/>
    <property type="match status" value="1"/>
</dbReference>
<feature type="compositionally biased region" description="Basic and acidic residues" evidence="8">
    <location>
        <begin position="223"/>
        <end position="233"/>
    </location>
</feature>
<evidence type="ECO:0000313" key="11">
    <source>
        <dbReference type="Proteomes" id="UP000022910"/>
    </source>
</evidence>
<dbReference type="EC" id="2.3.2.23" evidence="1"/>
<evidence type="ECO:0000313" key="10">
    <source>
        <dbReference type="EMBL" id="EXX66255.1"/>
    </source>
</evidence>
<evidence type="ECO:0000256" key="5">
    <source>
        <dbReference type="ARBA" id="ARBA00022840"/>
    </source>
</evidence>
<feature type="domain" description="UBC core" evidence="9">
    <location>
        <begin position="7"/>
        <end position="157"/>
    </location>
</feature>
<dbReference type="GO" id="GO:0005524">
    <property type="term" value="F:ATP binding"/>
    <property type="evidence" value="ECO:0007669"/>
    <property type="project" value="UniProtKB-UniRule"/>
</dbReference>
<comment type="caution">
    <text evidence="10">The sequence shown here is derived from an EMBL/GenBank/DDBJ whole genome shotgun (WGS) entry which is preliminary data.</text>
</comment>
<keyword evidence="4 7" id="KW-0833">Ubl conjugation pathway</keyword>
<dbReference type="Gene3D" id="3.10.110.10">
    <property type="entry name" value="Ubiquitin Conjugating Enzyme"/>
    <property type="match status" value="1"/>
</dbReference>
<keyword evidence="3 7" id="KW-0547">Nucleotide-binding</keyword>
<name>A0A015JGM3_RHIIW</name>
<comment type="similarity">
    <text evidence="7">Belongs to the ubiquitin-conjugating enzyme family.</text>
</comment>
<dbReference type="EMBL" id="JEMT01019266">
    <property type="protein sequence ID" value="EXX66255.1"/>
    <property type="molecule type" value="Genomic_DNA"/>
</dbReference>
<evidence type="ECO:0000256" key="4">
    <source>
        <dbReference type="ARBA" id="ARBA00022786"/>
    </source>
</evidence>
<gene>
    <name evidence="10" type="ORF">RirG_125650</name>
</gene>
<keyword evidence="11" id="KW-1185">Reference proteome</keyword>
<dbReference type="InterPro" id="IPR016135">
    <property type="entry name" value="UBQ-conjugating_enzyme/RWD"/>
</dbReference>
<keyword evidence="5 7" id="KW-0067">ATP-binding</keyword>
<feature type="compositionally biased region" description="Polar residues" evidence="8">
    <location>
        <begin position="196"/>
        <end position="209"/>
    </location>
</feature>